<dbReference type="EMBL" id="GBXM01013576">
    <property type="protein sequence ID" value="JAH95001.1"/>
    <property type="molecule type" value="Transcribed_RNA"/>
</dbReference>
<organism evidence="1">
    <name type="scientific">Anguilla anguilla</name>
    <name type="common">European freshwater eel</name>
    <name type="synonym">Muraena anguilla</name>
    <dbReference type="NCBI Taxonomy" id="7936"/>
    <lineage>
        <taxon>Eukaryota</taxon>
        <taxon>Metazoa</taxon>
        <taxon>Chordata</taxon>
        <taxon>Craniata</taxon>
        <taxon>Vertebrata</taxon>
        <taxon>Euteleostomi</taxon>
        <taxon>Actinopterygii</taxon>
        <taxon>Neopterygii</taxon>
        <taxon>Teleostei</taxon>
        <taxon>Anguilliformes</taxon>
        <taxon>Anguillidae</taxon>
        <taxon>Anguilla</taxon>
    </lineage>
</organism>
<name>A0A0E9WXT7_ANGAN</name>
<accession>A0A0E9WXT7</accession>
<protein>
    <submittedName>
        <fullName evidence="1">Uncharacterized protein</fullName>
    </submittedName>
</protein>
<evidence type="ECO:0000313" key="1">
    <source>
        <dbReference type="EMBL" id="JAH95001.1"/>
    </source>
</evidence>
<sequence length="60" mass="6999">MNQCKAIHYKIITIIKITLQKQCTPPKKTKKNTQSQWFLLIVRSPNANIIGYPYGLRKII</sequence>
<dbReference type="AlphaFoldDB" id="A0A0E9WXT7"/>
<reference evidence="1" key="1">
    <citation type="submission" date="2014-11" db="EMBL/GenBank/DDBJ databases">
        <authorList>
            <person name="Amaro Gonzalez C."/>
        </authorList>
    </citation>
    <scope>NUCLEOTIDE SEQUENCE</scope>
</reference>
<reference evidence="1" key="2">
    <citation type="journal article" date="2015" name="Fish Shellfish Immunol.">
        <title>Early steps in the European eel (Anguilla anguilla)-Vibrio vulnificus interaction in the gills: Role of the RtxA13 toxin.</title>
        <authorList>
            <person name="Callol A."/>
            <person name="Pajuelo D."/>
            <person name="Ebbesson L."/>
            <person name="Teles M."/>
            <person name="MacKenzie S."/>
            <person name="Amaro C."/>
        </authorList>
    </citation>
    <scope>NUCLEOTIDE SEQUENCE</scope>
</reference>
<proteinExistence type="predicted"/>